<organism evidence="1 2">
    <name type="scientific">Dolichospermum compactum NIES-806</name>
    <dbReference type="NCBI Taxonomy" id="1973481"/>
    <lineage>
        <taxon>Bacteria</taxon>
        <taxon>Bacillati</taxon>
        <taxon>Cyanobacteriota</taxon>
        <taxon>Cyanophyceae</taxon>
        <taxon>Nostocales</taxon>
        <taxon>Aphanizomenonaceae</taxon>
        <taxon>Dolichospermum</taxon>
        <taxon>Dolichospermum compactum</taxon>
    </lineage>
</organism>
<dbReference type="Proteomes" id="UP000218702">
    <property type="component" value="Chromosome"/>
</dbReference>
<reference evidence="1 2" key="1">
    <citation type="submission" date="2017-06" db="EMBL/GenBank/DDBJ databases">
        <title>Genome sequencing of cyanobaciteial culture collection at National Institute for Environmental Studies (NIES).</title>
        <authorList>
            <person name="Hirose Y."/>
            <person name="Shimura Y."/>
            <person name="Fujisawa T."/>
            <person name="Nakamura Y."/>
            <person name="Kawachi M."/>
        </authorList>
    </citation>
    <scope>NUCLEOTIDE SEQUENCE [LARGE SCALE GENOMIC DNA]</scope>
    <source>
        <strain evidence="1 2">NIES-806</strain>
    </source>
</reference>
<dbReference type="AlphaFoldDB" id="A0A1Z4V5B7"/>
<protein>
    <submittedName>
        <fullName evidence="1">Uncharacterized protein</fullName>
    </submittedName>
</protein>
<accession>A0A1Z4V5B7</accession>
<proteinExistence type="predicted"/>
<name>A0A1Z4V5B7_9CYAN</name>
<keyword evidence="2" id="KW-1185">Reference proteome</keyword>
<sequence>MTQYTEIVFVVKTRSQEEELDQGRNSLKSQKVIGF</sequence>
<evidence type="ECO:0000313" key="2">
    <source>
        <dbReference type="Proteomes" id="UP000218702"/>
    </source>
</evidence>
<gene>
    <name evidence="1" type="ORF">NIES806_29660</name>
</gene>
<dbReference type="EMBL" id="AP018316">
    <property type="protein sequence ID" value="BAZ86750.1"/>
    <property type="molecule type" value="Genomic_DNA"/>
</dbReference>
<dbReference type="KEGG" id="dcm:NIES806_29660"/>
<evidence type="ECO:0000313" key="1">
    <source>
        <dbReference type="EMBL" id="BAZ86750.1"/>
    </source>
</evidence>